<gene>
    <name evidence="2" type="ORF">GCM10023322_26040</name>
</gene>
<protein>
    <recommendedName>
        <fullName evidence="1">DUF397 domain-containing protein</fullName>
    </recommendedName>
</protein>
<reference evidence="3" key="1">
    <citation type="journal article" date="2019" name="Int. J. Syst. Evol. Microbiol.">
        <title>The Global Catalogue of Microorganisms (GCM) 10K type strain sequencing project: providing services to taxonomists for standard genome sequencing and annotation.</title>
        <authorList>
            <consortium name="The Broad Institute Genomics Platform"/>
            <consortium name="The Broad Institute Genome Sequencing Center for Infectious Disease"/>
            <person name="Wu L."/>
            <person name="Ma J."/>
        </authorList>
    </citation>
    <scope>NUCLEOTIDE SEQUENCE [LARGE SCALE GENOMIC DNA]</scope>
    <source>
        <strain evidence="3">JCM 18304</strain>
    </source>
</reference>
<organism evidence="2 3">
    <name type="scientific">Rugosimonospora acidiphila</name>
    <dbReference type="NCBI Taxonomy" id="556531"/>
    <lineage>
        <taxon>Bacteria</taxon>
        <taxon>Bacillati</taxon>
        <taxon>Actinomycetota</taxon>
        <taxon>Actinomycetes</taxon>
        <taxon>Micromonosporales</taxon>
        <taxon>Micromonosporaceae</taxon>
        <taxon>Rugosimonospora</taxon>
    </lineage>
</organism>
<sequence>MLAADSERSWHRSSRCESGNCVEVAITDSAVLVRNSREPGVELTFARAEWAEFVEAIKRGELAG</sequence>
<dbReference type="EMBL" id="BAABJQ010000006">
    <property type="protein sequence ID" value="GAA5184476.1"/>
    <property type="molecule type" value="Genomic_DNA"/>
</dbReference>
<proteinExistence type="predicted"/>
<dbReference type="RefSeq" id="WP_345629256.1">
    <property type="nucleotide sequence ID" value="NZ_BAABJQ010000006.1"/>
</dbReference>
<feature type="domain" description="DUF397" evidence="1">
    <location>
        <begin position="9"/>
        <end position="58"/>
    </location>
</feature>
<dbReference type="Proteomes" id="UP001501570">
    <property type="component" value="Unassembled WGS sequence"/>
</dbReference>
<keyword evidence="3" id="KW-1185">Reference proteome</keyword>
<evidence type="ECO:0000313" key="2">
    <source>
        <dbReference type="EMBL" id="GAA5184476.1"/>
    </source>
</evidence>
<dbReference type="InterPro" id="IPR007278">
    <property type="entry name" value="DUF397"/>
</dbReference>
<evidence type="ECO:0000259" key="1">
    <source>
        <dbReference type="Pfam" id="PF04149"/>
    </source>
</evidence>
<accession>A0ABP9RRG8</accession>
<evidence type="ECO:0000313" key="3">
    <source>
        <dbReference type="Proteomes" id="UP001501570"/>
    </source>
</evidence>
<comment type="caution">
    <text evidence="2">The sequence shown here is derived from an EMBL/GenBank/DDBJ whole genome shotgun (WGS) entry which is preliminary data.</text>
</comment>
<dbReference type="Pfam" id="PF04149">
    <property type="entry name" value="DUF397"/>
    <property type="match status" value="1"/>
</dbReference>
<name>A0ABP9RRG8_9ACTN</name>